<dbReference type="EMBL" id="JASPKY010000469">
    <property type="protein sequence ID" value="KAK9695842.1"/>
    <property type="molecule type" value="Genomic_DNA"/>
</dbReference>
<name>A0AAW1IZG8_POPJA</name>
<keyword evidence="2" id="KW-1185">Reference proteome</keyword>
<organism evidence="1 2">
    <name type="scientific">Popillia japonica</name>
    <name type="common">Japanese beetle</name>
    <dbReference type="NCBI Taxonomy" id="7064"/>
    <lineage>
        <taxon>Eukaryota</taxon>
        <taxon>Metazoa</taxon>
        <taxon>Ecdysozoa</taxon>
        <taxon>Arthropoda</taxon>
        <taxon>Hexapoda</taxon>
        <taxon>Insecta</taxon>
        <taxon>Pterygota</taxon>
        <taxon>Neoptera</taxon>
        <taxon>Endopterygota</taxon>
        <taxon>Coleoptera</taxon>
        <taxon>Polyphaga</taxon>
        <taxon>Scarabaeiformia</taxon>
        <taxon>Scarabaeidae</taxon>
        <taxon>Rutelinae</taxon>
        <taxon>Popillia</taxon>
    </lineage>
</organism>
<gene>
    <name evidence="1" type="ORF">QE152_g32295</name>
</gene>
<reference evidence="1 2" key="1">
    <citation type="journal article" date="2024" name="BMC Genomics">
        <title>De novo assembly and annotation of Popillia japonica's genome with initial clues to its potential as an invasive pest.</title>
        <authorList>
            <person name="Cucini C."/>
            <person name="Boschi S."/>
            <person name="Funari R."/>
            <person name="Cardaioli E."/>
            <person name="Iannotti N."/>
            <person name="Marturano G."/>
            <person name="Paoli F."/>
            <person name="Bruttini M."/>
            <person name="Carapelli A."/>
            <person name="Frati F."/>
            <person name="Nardi F."/>
        </authorList>
    </citation>
    <scope>NUCLEOTIDE SEQUENCE [LARGE SCALE GENOMIC DNA]</scope>
    <source>
        <strain evidence="1">DMR45628</strain>
    </source>
</reference>
<protein>
    <submittedName>
        <fullName evidence="1">Uncharacterized protein</fullName>
    </submittedName>
</protein>
<dbReference type="Proteomes" id="UP001458880">
    <property type="component" value="Unassembled WGS sequence"/>
</dbReference>
<sequence length="87" mass="9448">MLCSNTLFPSLADYITPNIAHVRHGTVAVALNKYNETIYDWPLSIIQVEIGPAGLDNGDYLYPDGGVIKQDAPAAARDGNIKNYVRG</sequence>
<proteinExistence type="predicted"/>
<accession>A0AAW1IZG8</accession>
<evidence type="ECO:0000313" key="2">
    <source>
        <dbReference type="Proteomes" id="UP001458880"/>
    </source>
</evidence>
<comment type="caution">
    <text evidence="1">The sequence shown here is derived from an EMBL/GenBank/DDBJ whole genome shotgun (WGS) entry which is preliminary data.</text>
</comment>
<evidence type="ECO:0000313" key="1">
    <source>
        <dbReference type="EMBL" id="KAK9695842.1"/>
    </source>
</evidence>
<dbReference type="AlphaFoldDB" id="A0AAW1IZG8"/>